<organism evidence="2 3">
    <name type="scientific">Microctonus aethiopoides</name>
    <dbReference type="NCBI Taxonomy" id="144406"/>
    <lineage>
        <taxon>Eukaryota</taxon>
        <taxon>Metazoa</taxon>
        <taxon>Ecdysozoa</taxon>
        <taxon>Arthropoda</taxon>
        <taxon>Hexapoda</taxon>
        <taxon>Insecta</taxon>
        <taxon>Pterygota</taxon>
        <taxon>Neoptera</taxon>
        <taxon>Endopterygota</taxon>
        <taxon>Hymenoptera</taxon>
        <taxon>Apocrita</taxon>
        <taxon>Ichneumonoidea</taxon>
        <taxon>Braconidae</taxon>
        <taxon>Euphorinae</taxon>
        <taxon>Microctonus</taxon>
    </lineage>
</organism>
<dbReference type="Proteomes" id="UP001168990">
    <property type="component" value="Unassembled WGS sequence"/>
</dbReference>
<gene>
    <name evidence="2" type="ORF">PV328_008392</name>
</gene>
<proteinExistence type="predicted"/>
<reference evidence="2" key="1">
    <citation type="journal article" date="2023" name="bioRxiv">
        <title>Scaffold-level genome assemblies of two parasitoid biocontrol wasps reveal the parthenogenesis mechanism and an associated novel virus.</title>
        <authorList>
            <person name="Inwood S."/>
            <person name="Skelly J."/>
            <person name="Guhlin J."/>
            <person name="Harrop T."/>
            <person name="Goldson S."/>
            <person name="Dearden P."/>
        </authorList>
    </citation>
    <scope>NUCLEOTIDE SEQUENCE</scope>
    <source>
        <strain evidence="2">Irish</strain>
        <tissue evidence="2">Whole body</tissue>
    </source>
</reference>
<protein>
    <submittedName>
        <fullName evidence="2">Uncharacterized protein</fullName>
    </submittedName>
</protein>
<accession>A0AA39FJF1</accession>
<feature type="region of interest" description="Disordered" evidence="1">
    <location>
        <begin position="146"/>
        <end position="165"/>
    </location>
</feature>
<comment type="caution">
    <text evidence="2">The sequence shown here is derived from an EMBL/GenBank/DDBJ whole genome shotgun (WGS) entry which is preliminary data.</text>
</comment>
<evidence type="ECO:0000313" key="2">
    <source>
        <dbReference type="EMBL" id="KAK0170555.1"/>
    </source>
</evidence>
<evidence type="ECO:0000256" key="1">
    <source>
        <dbReference type="SAM" id="MobiDB-lite"/>
    </source>
</evidence>
<feature type="compositionally biased region" description="Acidic residues" evidence="1">
    <location>
        <begin position="150"/>
        <end position="165"/>
    </location>
</feature>
<keyword evidence="3" id="KW-1185">Reference proteome</keyword>
<dbReference type="EMBL" id="JAQQBS010000003">
    <property type="protein sequence ID" value="KAK0170555.1"/>
    <property type="molecule type" value="Genomic_DNA"/>
</dbReference>
<dbReference type="AlphaFoldDB" id="A0AA39FJF1"/>
<reference evidence="2" key="2">
    <citation type="submission" date="2023-03" db="EMBL/GenBank/DDBJ databases">
        <authorList>
            <person name="Inwood S.N."/>
            <person name="Skelly J.G."/>
            <person name="Guhlin J."/>
            <person name="Harrop T.W.R."/>
            <person name="Goldson S.G."/>
            <person name="Dearden P.K."/>
        </authorList>
    </citation>
    <scope>NUCLEOTIDE SEQUENCE</scope>
    <source>
        <strain evidence="2">Irish</strain>
        <tissue evidence="2">Whole body</tissue>
    </source>
</reference>
<feature type="region of interest" description="Disordered" evidence="1">
    <location>
        <begin position="101"/>
        <end position="125"/>
    </location>
</feature>
<evidence type="ECO:0000313" key="3">
    <source>
        <dbReference type="Proteomes" id="UP001168990"/>
    </source>
</evidence>
<name>A0AA39FJF1_9HYME</name>
<feature type="compositionally biased region" description="Low complexity" evidence="1">
    <location>
        <begin position="111"/>
        <end position="125"/>
    </location>
</feature>
<sequence length="183" mass="21780">MEWMNNNNNIPYGDIITNILKITAEYADCYGTYTGCVINFNDIEAALIIDHTAKMWWYRRIRIENDPRPPTIHYYPRLAPPELEEEWCWWSWVGNNNNYDGNENNNDDNENNNVDEININNENNDNNEMMTFLQNWIIATSEVNDNENNVNEDNENQNNNDDDDDEMIITFLQHWLSEMSEDE</sequence>